<dbReference type="SUPFAM" id="SSF52540">
    <property type="entry name" value="P-loop containing nucleoside triphosphate hydrolases"/>
    <property type="match status" value="1"/>
</dbReference>
<dbReference type="GO" id="GO:0016887">
    <property type="term" value="F:ATP hydrolysis activity"/>
    <property type="evidence" value="ECO:0007669"/>
    <property type="project" value="InterPro"/>
</dbReference>
<evidence type="ECO:0000313" key="3">
    <source>
        <dbReference type="Proteomes" id="UP000789572"/>
    </source>
</evidence>
<accession>A0A9N9GTL6</accession>
<evidence type="ECO:0000259" key="1">
    <source>
        <dbReference type="Pfam" id="PF13401"/>
    </source>
</evidence>
<comment type="caution">
    <text evidence="2">The sequence shown here is derived from an EMBL/GenBank/DDBJ whole genome shotgun (WGS) entry which is preliminary data.</text>
</comment>
<dbReference type="AlphaFoldDB" id="A0A9N9GTL6"/>
<dbReference type="InterPro" id="IPR049945">
    <property type="entry name" value="AAA_22"/>
</dbReference>
<dbReference type="Proteomes" id="UP000789572">
    <property type="component" value="Unassembled WGS sequence"/>
</dbReference>
<dbReference type="InterPro" id="IPR027417">
    <property type="entry name" value="P-loop_NTPase"/>
</dbReference>
<organism evidence="2 3">
    <name type="scientific">Paraglomus occultum</name>
    <dbReference type="NCBI Taxonomy" id="144539"/>
    <lineage>
        <taxon>Eukaryota</taxon>
        <taxon>Fungi</taxon>
        <taxon>Fungi incertae sedis</taxon>
        <taxon>Mucoromycota</taxon>
        <taxon>Glomeromycotina</taxon>
        <taxon>Glomeromycetes</taxon>
        <taxon>Paraglomerales</taxon>
        <taxon>Paraglomeraceae</taxon>
        <taxon>Paraglomus</taxon>
    </lineage>
</organism>
<protein>
    <submittedName>
        <fullName evidence="2">2954_t:CDS:1</fullName>
    </submittedName>
</protein>
<keyword evidence="3" id="KW-1185">Reference proteome</keyword>
<dbReference type="Pfam" id="PF13401">
    <property type="entry name" value="AAA_22"/>
    <property type="match status" value="1"/>
</dbReference>
<dbReference type="Gene3D" id="3.40.50.300">
    <property type="entry name" value="P-loop containing nucleotide triphosphate hydrolases"/>
    <property type="match status" value="1"/>
</dbReference>
<sequence length="261" mass="30212">KRKAEFNETRIPKRRFLVNSAITRGERSICYFVDLKEQNKLLLKRIQAGEFIALHGPRASGKSTQALMIQEQLQEEGFICIYASFEQVNIRDGTDVFWQTLGKALQRDATEFLGPLEHLKIKTASDFLDMFHRTKWKFSDAVLILDEFDTLYNATEDVLNSCLTTFRSIKSKKDDYFIHSMVAIGPFSILYIDSKRLTTSPFNVKTPFQNQNFTLDQVHTLYNEFTEEYALIIDLQVIEDVFMQTNGYAISKSELLETILT</sequence>
<gene>
    <name evidence="2" type="ORF">POCULU_LOCUS9007</name>
</gene>
<name>A0A9N9GTL6_9GLOM</name>
<dbReference type="OrthoDB" id="2432495at2759"/>
<dbReference type="EMBL" id="CAJVPJ010003011">
    <property type="protein sequence ID" value="CAG8633175.1"/>
    <property type="molecule type" value="Genomic_DNA"/>
</dbReference>
<feature type="non-terminal residue" evidence="2">
    <location>
        <position position="1"/>
    </location>
</feature>
<feature type="domain" description="ORC1/DEAH AAA+ ATPase" evidence="1">
    <location>
        <begin position="49"/>
        <end position="167"/>
    </location>
</feature>
<reference evidence="2" key="1">
    <citation type="submission" date="2021-06" db="EMBL/GenBank/DDBJ databases">
        <authorList>
            <person name="Kallberg Y."/>
            <person name="Tangrot J."/>
            <person name="Rosling A."/>
        </authorList>
    </citation>
    <scope>NUCLEOTIDE SEQUENCE</scope>
    <source>
        <strain evidence="2">IA702</strain>
    </source>
</reference>
<evidence type="ECO:0000313" key="2">
    <source>
        <dbReference type="EMBL" id="CAG8633175.1"/>
    </source>
</evidence>
<proteinExistence type="predicted"/>